<keyword evidence="2 3" id="KW-0326">Glycosidase</keyword>
<dbReference type="GO" id="GO:0008061">
    <property type="term" value="F:chitin binding"/>
    <property type="evidence" value="ECO:0007669"/>
    <property type="project" value="InterPro"/>
</dbReference>
<accession>A0AA41VBP3</accession>
<dbReference type="PROSITE" id="PS01095">
    <property type="entry name" value="GH18_1"/>
    <property type="match status" value="1"/>
</dbReference>
<reference evidence="6" key="1">
    <citation type="submission" date="2022-03" db="EMBL/GenBank/DDBJ databases">
        <title>A functionally conserved STORR gene fusion in Papaver species that diverged 16.8 million years ago.</title>
        <authorList>
            <person name="Catania T."/>
        </authorList>
    </citation>
    <scope>NUCLEOTIDE SEQUENCE</scope>
    <source>
        <strain evidence="6">S-191538</strain>
    </source>
</reference>
<dbReference type="Pfam" id="PF00704">
    <property type="entry name" value="Glyco_hydro_18"/>
    <property type="match status" value="1"/>
</dbReference>
<dbReference type="PANTHER" id="PTHR11177:SF317">
    <property type="entry name" value="CHITINASE 12-RELATED"/>
    <property type="match status" value="1"/>
</dbReference>
<keyword evidence="7" id="KW-1185">Reference proteome</keyword>
<gene>
    <name evidence="6" type="ORF">MKW94_017317</name>
</gene>
<dbReference type="PANTHER" id="PTHR11177">
    <property type="entry name" value="CHITINASE"/>
    <property type="match status" value="1"/>
</dbReference>
<dbReference type="Proteomes" id="UP001177140">
    <property type="component" value="Unassembled WGS sequence"/>
</dbReference>
<dbReference type="InterPro" id="IPR017853">
    <property type="entry name" value="GH"/>
</dbReference>
<evidence type="ECO:0000256" key="2">
    <source>
        <dbReference type="ARBA" id="ARBA00023295"/>
    </source>
</evidence>
<dbReference type="InterPro" id="IPR011583">
    <property type="entry name" value="Chitinase_II/V-like_cat"/>
</dbReference>
<evidence type="ECO:0000313" key="6">
    <source>
        <dbReference type="EMBL" id="MCL7034728.1"/>
    </source>
</evidence>
<comment type="similarity">
    <text evidence="4">Belongs to the glycosyl hydrolase 18 family.</text>
</comment>
<name>A0AA41VBP3_PAPNU</name>
<dbReference type="SMART" id="SM00636">
    <property type="entry name" value="Glyco_18"/>
    <property type="match status" value="1"/>
</dbReference>
<dbReference type="InterPro" id="IPR050314">
    <property type="entry name" value="Glycosyl_Hydrlase_18"/>
</dbReference>
<evidence type="ECO:0000313" key="7">
    <source>
        <dbReference type="Proteomes" id="UP001177140"/>
    </source>
</evidence>
<dbReference type="GO" id="GO:0005975">
    <property type="term" value="P:carbohydrate metabolic process"/>
    <property type="evidence" value="ECO:0007669"/>
    <property type="project" value="InterPro"/>
</dbReference>
<dbReference type="GO" id="GO:0004568">
    <property type="term" value="F:chitinase activity"/>
    <property type="evidence" value="ECO:0007669"/>
    <property type="project" value="TreeGrafter"/>
</dbReference>
<sequence>MSNSNEIIEDYWPFLCVSSTPPSSKSRSYCTLFYPAVLFFVYLIGMQIVNTPDSDANCTLRITPDDERVMREFTGHLHSENRSVKAFLAIGGAGKNAEKAMSAMACEQINRRVFIRSAIEVARNYDFDGVDLDWEFPSDKIGGMNHLAYLFTELREAVVEEARQTGKSRLEISAAVYFNPDLELESSEGRRYPTEEIVNNVDFVNVLCYDYAGFWDTSRTGSLSAIYHENSPYCTSFGIRKWKEAGLPPKKMVMGLPLFGRTWKLIRDEDNNGGIGATAVGTGPEDSAQDKGCMLYRNVVTFNLDH</sequence>
<proteinExistence type="inferred from homology"/>
<dbReference type="AlphaFoldDB" id="A0AA41VBP3"/>
<dbReference type="SUPFAM" id="SSF51445">
    <property type="entry name" value="(Trans)glycosidases"/>
    <property type="match status" value="1"/>
</dbReference>
<evidence type="ECO:0000256" key="4">
    <source>
        <dbReference type="RuleBase" id="RU004453"/>
    </source>
</evidence>
<dbReference type="InterPro" id="IPR001223">
    <property type="entry name" value="Glyco_hydro18_cat"/>
</dbReference>
<organism evidence="6 7">
    <name type="scientific">Papaver nudicaule</name>
    <name type="common">Iceland poppy</name>
    <dbReference type="NCBI Taxonomy" id="74823"/>
    <lineage>
        <taxon>Eukaryota</taxon>
        <taxon>Viridiplantae</taxon>
        <taxon>Streptophyta</taxon>
        <taxon>Embryophyta</taxon>
        <taxon>Tracheophyta</taxon>
        <taxon>Spermatophyta</taxon>
        <taxon>Magnoliopsida</taxon>
        <taxon>Ranunculales</taxon>
        <taxon>Papaveraceae</taxon>
        <taxon>Papaveroideae</taxon>
        <taxon>Papaver</taxon>
    </lineage>
</organism>
<dbReference type="Gene3D" id="3.20.20.80">
    <property type="entry name" value="Glycosidases"/>
    <property type="match status" value="1"/>
</dbReference>
<feature type="domain" description="GH18" evidence="5">
    <location>
        <begin position="1"/>
        <end position="306"/>
    </location>
</feature>
<dbReference type="InterPro" id="IPR001579">
    <property type="entry name" value="Glyco_hydro_18_chit_AS"/>
</dbReference>
<dbReference type="GO" id="GO:0005576">
    <property type="term" value="C:extracellular region"/>
    <property type="evidence" value="ECO:0007669"/>
    <property type="project" value="TreeGrafter"/>
</dbReference>
<dbReference type="PROSITE" id="PS51910">
    <property type="entry name" value="GH18_2"/>
    <property type="match status" value="1"/>
</dbReference>
<evidence type="ECO:0000259" key="5">
    <source>
        <dbReference type="PROSITE" id="PS51910"/>
    </source>
</evidence>
<comment type="caution">
    <text evidence="6">The sequence shown here is derived from an EMBL/GenBank/DDBJ whole genome shotgun (WGS) entry which is preliminary data.</text>
</comment>
<evidence type="ECO:0000256" key="3">
    <source>
        <dbReference type="RuleBase" id="RU000489"/>
    </source>
</evidence>
<evidence type="ECO:0000256" key="1">
    <source>
        <dbReference type="ARBA" id="ARBA00022801"/>
    </source>
</evidence>
<dbReference type="EMBL" id="JAJJMA010149109">
    <property type="protein sequence ID" value="MCL7034728.1"/>
    <property type="molecule type" value="Genomic_DNA"/>
</dbReference>
<dbReference type="InterPro" id="IPR029070">
    <property type="entry name" value="Chitinase_insertion_sf"/>
</dbReference>
<protein>
    <recommendedName>
        <fullName evidence="5">GH18 domain-containing protein</fullName>
    </recommendedName>
</protein>
<keyword evidence="1 3" id="KW-0378">Hydrolase</keyword>
<dbReference type="Gene3D" id="3.10.50.10">
    <property type="match status" value="1"/>
</dbReference>
<dbReference type="GO" id="GO:0006032">
    <property type="term" value="P:chitin catabolic process"/>
    <property type="evidence" value="ECO:0007669"/>
    <property type="project" value="TreeGrafter"/>
</dbReference>